<evidence type="ECO:0008006" key="4">
    <source>
        <dbReference type="Google" id="ProtNLM"/>
    </source>
</evidence>
<proteinExistence type="predicted"/>
<keyword evidence="1" id="KW-0472">Membrane</keyword>
<dbReference type="EMBL" id="BMJE01000006">
    <property type="protein sequence ID" value="GGB83282.1"/>
    <property type="molecule type" value="Genomic_DNA"/>
</dbReference>
<comment type="caution">
    <text evidence="2">The sequence shown here is derived from an EMBL/GenBank/DDBJ whole genome shotgun (WGS) entry which is preliminary data.</text>
</comment>
<keyword evidence="1" id="KW-1133">Transmembrane helix</keyword>
<accession>A0ABQ1K3D9</accession>
<evidence type="ECO:0000256" key="1">
    <source>
        <dbReference type="SAM" id="Phobius"/>
    </source>
</evidence>
<protein>
    <recommendedName>
        <fullName evidence="4">DUF1700 domain-containing protein</fullName>
    </recommendedName>
</protein>
<dbReference type="Proteomes" id="UP000615760">
    <property type="component" value="Unassembled WGS sequence"/>
</dbReference>
<feature type="transmembrane region" description="Helical" evidence="1">
    <location>
        <begin position="169"/>
        <end position="189"/>
    </location>
</feature>
<dbReference type="RefSeq" id="WP_188621560.1">
    <property type="nucleotide sequence ID" value="NZ_BMJE01000006.1"/>
</dbReference>
<sequence length="198" mass="22779">MKPIKFTHTTAQKIYDDYISRIKRVTAPLNKTDREEILMELNSHIYEGMIDKTGENEIENLVNLIEKLGAPEEILKPLVAQKKLEQATKTFNPTHIFKALLLNISNGVVYVFFALLYLTLFGFVFLIIEKIKNPDNVGLFFKNGHFHLLGTRKPDTLQVLGLTEVLGDWFIPVMLPSIIVLYILITLLLRLKRKSKKI</sequence>
<name>A0ABQ1K3D9_9FLAO</name>
<organism evidence="2 3">
    <name type="scientific">Flavobacterium suaedae</name>
    <dbReference type="NCBI Taxonomy" id="1767027"/>
    <lineage>
        <taxon>Bacteria</taxon>
        <taxon>Pseudomonadati</taxon>
        <taxon>Bacteroidota</taxon>
        <taxon>Flavobacteriia</taxon>
        <taxon>Flavobacteriales</taxon>
        <taxon>Flavobacteriaceae</taxon>
        <taxon>Flavobacterium</taxon>
    </lineage>
</organism>
<evidence type="ECO:0000313" key="2">
    <source>
        <dbReference type="EMBL" id="GGB83282.1"/>
    </source>
</evidence>
<gene>
    <name evidence="2" type="ORF">GCM10007424_24140</name>
</gene>
<reference evidence="3" key="1">
    <citation type="journal article" date="2019" name="Int. J. Syst. Evol. Microbiol.">
        <title>The Global Catalogue of Microorganisms (GCM) 10K type strain sequencing project: providing services to taxonomists for standard genome sequencing and annotation.</title>
        <authorList>
            <consortium name="The Broad Institute Genomics Platform"/>
            <consortium name="The Broad Institute Genome Sequencing Center for Infectious Disease"/>
            <person name="Wu L."/>
            <person name="Ma J."/>
        </authorList>
    </citation>
    <scope>NUCLEOTIDE SEQUENCE [LARGE SCALE GENOMIC DNA]</scope>
    <source>
        <strain evidence="3">CGMCC 1.15461</strain>
    </source>
</reference>
<keyword evidence="1" id="KW-0812">Transmembrane</keyword>
<evidence type="ECO:0000313" key="3">
    <source>
        <dbReference type="Proteomes" id="UP000615760"/>
    </source>
</evidence>
<keyword evidence="3" id="KW-1185">Reference proteome</keyword>
<dbReference type="Pfam" id="PF22564">
    <property type="entry name" value="HAAS"/>
    <property type="match status" value="1"/>
</dbReference>
<feature type="transmembrane region" description="Helical" evidence="1">
    <location>
        <begin position="108"/>
        <end position="128"/>
    </location>
</feature>